<accession>A0A0V0T9Y3</accession>
<name>A0A0V0T9Y3_9BILA</name>
<protein>
    <submittedName>
        <fullName evidence="1">Uncharacterized protein</fullName>
    </submittedName>
</protein>
<dbReference type="Proteomes" id="UP000055048">
    <property type="component" value="Unassembled WGS sequence"/>
</dbReference>
<comment type="caution">
    <text evidence="1">The sequence shown here is derived from an EMBL/GenBank/DDBJ whole genome shotgun (WGS) entry which is preliminary data.</text>
</comment>
<organism evidence="1 2">
    <name type="scientific">Trichinella murrelli</name>
    <dbReference type="NCBI Taxonomy" id="144512"/>
    <lineage>
        <taxon>Eukaryota</taxon>
        <taxon>Metazoa</taxon>
        <taxon>Ecdysozoa</taxon>
        <taxon>Nematoda</taxon>
        <taxon>Enoplea</taxon>
        <taxon>Dorylaimia</taxon>
        <taxon>Trichinellida</taxon>
        <taxon>Trichinellidae</taxon>
        <taxon>Trichinella</taxon>
    </lineage>
</organism>
<evidence type="ECO:0000313" key="2">
    <source>
        <dbReference type="Proteomes" id="UP000055048"/>
    </source>
</evidence>
<dbReference type="OrthoDB" id="10292575at2759"/>
<dbReference type="AlphaFoldDB" id="A0A0V0T9Y3"/>
<dbReference type="EMBL" id="JYDJ01000405">
    <property type="protein sequence ID" value="KRX35849.1"/>
    <property type="molecule type" value="Genomic_DNA"/>
</dbReference>
<keyword evidence="2" id="KW-1185">Reference proteome</keyword>
<proteinExistence type="predicted"/>
<gene>
    <name evidence="1" type="ORF">T05_215</name>
</gene>
<reference evidence="1 2" key="1">
    <citation type="submission" date="2015-01" db="EMBL/GenBank/DDBJ databases">
        <title>Evolution of Trichinella species and genotypes.</title>
        <authorList>
            <person name="Korhonen P.K."/>
            <person name="Edoardo P."/>
            <person name="Giuseppe L.R."/>
            <person name="Gasser R.B."/>
        </authorList>
    </citation>
    <scope>NUCLEOTIDE SEQUENCE [LARGE SCALE GENOMIC DNA]</scope>
    <source>
        <strain evidence="1">ISS417</strain>
    </source>
</reference>
<sequence length="93" mass="10248">MDRNCCQGSFRLEYNCRLSSALRRPRKNWSLTSVSSQLALRPSRIIASAYAFNDSPGSCRRDTNLARASRVDSANILAKSANGALTLRGHCIT</sequence>
<evidence type="ECO:0000313" key="1">
    <source>
        <dbReference type="EMBL" id="KRX35849.1"/>
    </source>
</evidence>